<feature type="compositionally biased region" description="Basic and acidic residues" evidence="2">
    <location>
        <begin position="636"/>
        <end position="647"/>
    </location>
</feature>
<sequence>MASALQPCSISCRWPNDTRLYSVRKRLAAMAGMQADLQEGLRAAKAEQASLGEAKQAMQRSLLDAMGERWQAAAAPIHAHSSRLASALLRAHDLTHHMTSFLQSAEDPQKPDSPSNRDQNLQQELLCLEAAQDCLQRDVEALRWVQAPGDPRGGRALLLSLAGESPGTAWDKCRMAEALTQDLQEQNLRLLSELGNAQGEVKQGQICQEKLTASHQQLQEKLACVEANCADTRAEAERLRHDSAALQSELERMQIAAAAAAAEPLHGQLSQLDVLQQQYEQSMKGMAALHAKEVEQLKHTMAQARKTDKAAELTPAEGLENTPLEMLRAEIGAPRSSGAGPGVGHAEQLRVDSLRKKYQEALVGMRSQQDKALLNVELRHRAALQEQEKSKLAAMAYLRQILPSLSSSADLQLAAKAASEHSRGCKEMCNNLQDQIAQLQRDLSVSGMQEKLERLREEHGCLLQAELANHAAAMEAAKAAGNAKIQLLEHQVKGLQEKVEASQKLLQAQQQAAAVERFMVVPEQPRPRAGAPPQPMLPRPPSHEDAQCSHASLLAVPQHQQGMRQSQRAEAAADVQQVLPEGKSGVLGLLEGGTSLMAMVDAVLSSPARQQNRDLPASRLNSGRMSEKQAPSAAARSHDSNEYRQEPCQEGPGAQLPASAALDILLEQTPSAAGHQRSMTTVRGSRAGYQSPPTTRARPLSWEQTSTFHESLTAGRPGSKLSCNNPSLPRPHHAKPLSSEVNAQPDHPATHFVHGRMDTDNGCQQTCHDDQYAPTTQSARTHDSMTHEQLAGHALSHRCTRCGIGQAASAGQPCSFHPALLASPGPLFGMPEWQICQTQGHKRTDPPCMRGANHYFPNSWTRT</sequence>
<evidence type="ECO:0000313" key="3">
    <source>
        <dbReference type="EMBL" id="KAK9821885.1"/>
    </source>
</evidence>
<comment type="caution">
    <text evidence="3">The sequence shown here is derived from an EMBL/GenBank/DDBJ whole genome shotgun (WGS) entry which is preliminary data.</text>
</comment>
<protein>
    <submittedName>
        <fullName evidence="3">Uncharacterized protein</fullName>
    </submittedName>
</protein>
<reference evidence="3 4" key="1">
    <citation type="journal article" date="2024" name="Nat. Commun.">
        <title>Phylogenomics reveals the evolutionary origins of lichenization in chlorophyte algae.</title>
        <authorList>
            <person name="Puginier C."/>
            <person name="Libourel C."/>
            <person name="Otte J."/>
            <person name="Skaloud P."/>
            <person name="Haon M."/>
            <person name="Grisel S."/>
            <person name="Petersen M."/>
            <person name="Berrin J.G."/>
            <person name="Delaux P.M."/>
            <person name="Dal Grande F."/>
            <person name="Keller J."/>
        </authorList>
    </citation>
    <scope>NUCLEOTIDE SEQUENCE [LARGE SCALE GENOMIC DNA]</scope>
    <source>
        <strain evidence="3 4">SAG 2145</strain>
    </source>
</reference>
<accession>A0AAW1QKS4</accession>
<name>A0AAW1QKS4_9CHLO</name>
<feature type="coiled-coil region" evidence="1">
    <location>
        <begin position="478"/>
        <end position="512"/>
    </location>
</feature>
<feature type="region of interest" description="Disordered" evidence="2">
    <location>
        <begin position="524"/>
        <end position="548"/>
    </location>
</feature>
<feature type="region of interest" description="Disordered" evidence="2">
    <location>
        <begin position="607"/>
        <end position="655"/>
    </location>
</feature>
<organism evidence="3 4">
    <name type="scientific">Apatococcus lobatus</name>
    <dbReference type="NCBI Taxonomy" id="904363"/>
    <lineage>
        <taxon>Eukaryota</taxon>
        <taxon>Viridiplantae</taxon>
        <taxon>Chlorophyta</taxon>
        <taxon>core chlorophytes</taxon>
        <taxon>Trebouxiophyceae</taxon>
        <taxon>Chlorellales</taxon>
        <taxon>Chlorellaceae</taxon>
        <taxon>Apatococcus</taxon>
    </lineage>
</organism>
<dbReference type="AlphaFoldDB" id="A0AAW1QKS4"/>
<keyword evidence="4" id="KW-1185">Reference proteome</keyword>
<evidence type="ECO:0000256" key="1">
    <source>
        <dbReference type="SAM" id="Coils"/>
    </source>
</evidence>
<keyword evidence="1" id="KW-0175">Coiled coil</keyword>
<dbReference type="EMBL" id="JALJOS010000035">
    <property type="protein sequence ID" value="KAK9821885.1"/>
    <property type="molecule type" value="Genomic_DNA"/>
</dbReference>
<proteinExistence type="predicted"/>
<dbReference type="Proteomes" id="UP001438707">
    <property type="component" value="Unassembled WGS sequence"/>
</dbReference>
<evidence type="ECO:0000313" key="4">
    <source>
        <dbReference type="Proteomes" id="UP001438707"/>
    </source>
</evidence>
<feature type="compositionally biased region" description="Pro residues" evidence="2">
    <location>
        <begin position="530"/>
        <end position="540"/>
    </location>
</feature>
<gene>
    <name evidence="3" type="ORF">WJX74_009165</name>
</gene>
<evidence type="ECO:0000256" key="2">
    <source>
        <dbReference type="SAM" id="MobiDB-lite"/>
    </source>
</evidence>
<feature type="coiled-coil region" evidence="1">
    <location>
        <begin position="208"/>
        <end position="263"/>
    </location>
</feature>
<feature type="region of interest" description="Disordered" evidence="2">
    <location>
        <begin position="670"/>
        <end position="741"/>
    </location>
</feature>